<dbReference type="RefSeq" id="WP_344892276.1">
    <property type="nucleotide sequence ID" value="NZ_BAAAWD010000006.1"/>
</dbReference>
<reference evidence="2" key="1">
    <citation type="journal article" date="2019" name="Int. J. Syst. Evol. Microbiol.">
        <title>The Global Catalogue of Microorganisms (GCM) 10K type strain sequencing project: providing services to taxonomists for standard genome sequencing and annotation.</title>
        <authorList>
            <consortium name="The Broad Institute Genomics Platform"/>
            <consortium name="The Broad Institute Genome Sequencing Center for Infectious Disease"/>
            <person name="Wu L."/>
            <person name="Ma J."/>
        </authorList>
    </citation>
    <scope>NUCLEOTIDE SEQUENCE [LARGE SCALE GENOMIC DNA]</scope>
    <source>
        <strain evidence="2">JCM 3106</strain>
    </source>
</reference>
<dbReference type="EMBL" id="BAAAWD010000006">
    <property type="protein sequence ID" value="GAA3001072.1"/>
    <property type="molecule type" value="Genomic_DNA"/>
</dbReference>
<comment type="caution">
    <text evidence="1">The sequence shown here is derived from an EMBL/GenBank/DDBJ whole genome shotgun (WGS) entry which is preliminary data.</text>
</comment>
<gene>
    <name evidence="1" type="ORF">GCM10017559_22610</name>
</gene>
<dbReference type="Proteomes" id="UP001499930">
    <property type="component" value="Unassembled WGS sequence"/>
</dbReference>
<dbReference type="InterPro" id="IPR023393">
    <property type="entry name" value="START-like_dom_sf"/>
</dbReference>
<dbReference type="CDD" id="cd07820">
    <property type="entry name" value="SRPBCC_3"/>
    <property type="match status" value="1"/>
</dbReference>
<organism evidence="1 2">
    <name type="scientific">Streptosporangium longisporum</name>
    <dbReference type="NCBI Taxonomy" id="46187"/>
    <lineage>
        <taxon>Bacteria</taxon>
        <taxon>Bacillati</taxon>
        <taxon>Actinomycetota</taxon>
        <taxon>Actinomycetes</taxon>
        <taxon>Streptosporangiales</taxon>
        <taxon>Streptosporangiaceae</taxon>
        <taxon>Streptosporangium</taxon>
    </lineage>
</organism>
<dbReference type="InterPro" id="IPR019587">
    <property type="entry name" value="Polyketide_cyclase/dehydratase"/>
</dbReference>
<dbReference type="Pfam" id="PF10604">
    <property type="entry name" value="Polyketide_cyc2"/>
    <property type="match status" value="1"/>
</dbReference>
<protein>
    <recommendedName>
        <fullName evidence="3">Cyclase</fullName>
    </recommendedName>
</protein>
<evidence type="ECO:0000313" key="2">
    <source>
        <dbReference type="Proteomes" id="UP001499930"/>
    </source>
</evidence>
<dbReference type="SUPFAM" id="SSF55961">
    <property type="entry name" value="Bet v1-like"/>
    <property type="match status" value="1"/>
</dbReference>
<evidence type="ECO:0008006" key="3">
    <source>
        <dbReference type="Google" id="ProtNLM"/>
    </source>
</evidence>
<dbReference type="Gene3D" id="3.30.530.20">
    <property type="match status" value="1"/>
</dbReference>
<evidence type="ECO:0000313" key="1">
    <source>
        <dbReference type="EMBL" id="GAA3001072.1"/>
    </source>
</evidence>
<proteinExistence type="predicted"/>
<accession>A0ABP6KGA2</accession>
<name>A0ABP6KGA2_9ACTN</name>
<sequence length="155" mass="17196">MTDFEIVTHVMAAPEGVFDVSVDVDVHAASMARSSERAVGGVTSGALRLGDTVTWRARHFGVRWRLTSVISTYDRPDRFVDEQVSGPFERWHHVHRFRPDGHGGTVMSDVIEFTAPFGPVGDVAERLVLRRYMAGLIEARNQYVKKVAETTPTAG</sequence>
<keyword evidence="2" id="KW-1185">Reference proteome</keyword>